<dbReference type="SUPFAM" id="SSF48452">
    <property type="entry name" value="TPR-like"/>
    <property type="match status" value="1"/>
</dbReference>
<dbReference type="Gene3D" id="3.40.50.2300">
    <property type="match status" value="1"/>
</dbReference>
<evidence type="ECO:0000313" key="4">
    <source>
        <dbReference type="Proteomes" id="UP000060630"/>
    </source>
</evidence>
<dbReference type="RefSeq" id="WP_060192720.1">
    <property type="nucleotide sequence ID" value="NZ_LPHD01000049.1"/>
</dbReference>
<sequence length="458" mass="50995">MMLPIIKPAATEAYKVLVADESPVIRRAFRAFPATEIVVRDIVADRAELLQAVTQTEMLDAVLCADHLGGQFGGVQVLNDLRDTQLLPPETAFILMSGDSRKANLMTCLEAKPDEILLKPFSPEALVRKLATVVSTRRALAVLRTHARRQDWPALLRDASDMLAQGTPYKDDVEQLRLEALGKVGQHDAISALLQAKLETSPNSVRLLEAFARHSHQLGRLEDAERALNRLVKLQPANLQAADLLAEVLLTRGAVVEAQQRLQQALKQSPNSLQRHRVLGHLALFNGDPATAEQAYLFAMRQHAEVHGLSDEDVVNSVRVLLLEGDTSRAWRMVGNAQLKLPHSRVLDLLARLTEALVCREYEALSRTQTRVTQGIALLNEAGLPCEGVLILAAAEVCLMASLPLRANRLCWDLLHTKPHVKLHPAQKIWAERLHKWSRDVQNEDLPQGLLHYQKYMK</sequence>
<dbReference type="InterPro" id="IPR001789">
    <property type="entry name" value="Sig_transdc_resp-reg_receiver"/>
</dbReference>
<dbReference type="GO" id="GO:0000160">
    <property type="term" value="P:phosphorelay signal transduction system"/>
    <property type="evidence" value="ECO:0007669"/>
    <property type="project" value="InterPro"/>
</dbReference>
<evidence type="ECO:0000259" key="2">
    <source>
        <dbReference type="PROSITE" id="PS50110"/>
    </source>
</evidence>
<dbReference type="Proteomes" id="UP000060630">
    <property type="component" value="Unassembled WGS sequence"/>
</dbReference>
<dbReference type="Gene3D" id="1.25.40.10">
    <property type="entry name" value="Tetratricopeptide repeat domain"/>
    <property type="match status" value="1"/>
</dbReference>
<name>A0A106QDJ4_9BURK</name>
<dbReference type="Pfam" id="PF00072">
    <property type="entry name" value="Response_reg"/>
    <property type="match status" value="1"/>
</dbReference>
<gene>
    <name evidence="3" type="ORF">WL29_23490</name>
</gene>
<protein>
    <recommendedName>
        <fullName evidence="2">Response regulatory domain-containing protein</fullName>
    </recommendedName>
</protein>
<accession>A0A106QDJ4</accession>
<dbReference type="PROSITE" id="PS50110">
    <property type="entry name" value="RESPONSE_REGULATORY"/>
    <property type="match status" value="1"/>
</dbReference>
<dbReference type="AlphaFoldDB" id="A0A106QDJ4"/>
<dbReference type="SUPFAM" id="SSF52172">
    <property type="entry name" value="CheY-like"/>
    <property type="match status" value="1"/>
</dbReference>
<dbReference type="SMART" id="SM00448">
    <property type="entry name" value="REC"/>
    <property type="match status" value="1"/>
</dbReference>
<feature type="domain" description="Response regulatory" evidence="2">
    <location>
        <begin position="15"/>
        <end position="134"/>
    </location>
</feature>
<comment type="caution">
    <text evidence="1">Lacks conserved residue(s) required for the propagation of feature annotation.</text>
</comment>
<dbReference type="InterPro" id="IPR011006">
    <property type="entry name" value="CheY-like_superfamily"/>
</dbReference>
<organism evidence="3 4">
    <name type="scientific">Burkholderia ubonensis</name>
    <dbReference type="NCBI Taxonomy" id="101571"/>
    <lineage>
        <taxon>Bacteria</taxon>
        <taxon>Pseudomonadati</taxon>
        <taxon>Pseudomonadota</taxon>
        <taxon>Betaproteobacteria</taxon>
        <taxon>Burkholderiales</taxon>
        <taxon>Burkholderiaceae</taxon>
        <taxon>Burkholderia</taxon>
        <taxon>Burkholderia cepacia complex</taxon>
    </lineage>
</organism>
<dbReference type="InterPro" id="IPR011990">
    <property type="entry name" value="TPR-like_helical_dom_sf"/>
</dbReference>
<dbReference type="EMBL" id="LPHD01000049">
    <property type="protein sequence ID" value="KWA84323.1"/>
    <property type="molecule type" value="Genomic_DNA"/>
</dbReference>
<reference evidence="3 4" key="1">
    <citation type="submission" date="2015-11" db="EMBL/GenBank/DDBJ databases">
        <title>Expanding the genomic diversity of Burkholderia species for the development of highly accurate diagnostics.</title>
        <authorList>
            <person name="Sahl J."/>
            <person name="Keim P."/>
            <person name="Wagner D."/>
        </authorList>
    </citation>
    <scope>NUCLEOTIDE SEQUENCE [LARGE SCALE GENOMIC DNA]</scope>
    <source>
        <strain evidence="3 4">MSMB2087WGS</strain>
    </source>
</reference>
<proteinExistence type="predicted"/>
<evidence type="ECO:0000256" key="1">
    <source>
        <dbReference type="PROSITE-ProRule" id="PRU00169"/>
    </source>
</evidence>
<evidence type="ECO:0000313" key="3">
    <source>
        <dbReference type="EMBL" id="KWA84323.1"/>
    </source>
</evidence>
<comment type="caution">
    <text evidence="3">The sequence shown here is derived from an EMBL/GenBank/DDBJ whole genome shotgun (WGS) entry which is preliminary data.</text>
</comment>